<dbReference type="GO" id="GO:0015297">
    <property type="term" value="F:antiporter activity"/>
    <property type="evidence" value="ECO:0007669"/>
    <property type="project" value="TreeGrafter"/>
</dbReference>
<evidence type="ECO:0000256" key="2">
    <source>
        <dbReference type="ARBA" id="ARBA00022448"/>
    </source>
</evidence>
<dbReference type="SUPFAM" id="SSF103481">
    <property type="entry name" value="Multidrug resistance efflux transporter EmrE"/>
    <property type="match status" value="1"/>
</dbReference>
<evidence type="ECO:0000256" key="7">
    <source>
        <dbReference type="ARBA" id="ARBA00038032"/>
    </source>
</evidence>
<keyword evidence="4 8" id="KW-0812">Transmembrane</keyword>
<dbReference type="GO" id="GO:1990961">
    <property type="term" value="P:xenobiotic detoxification by transmembrane export across the plasma membrane"/>
    <property type="evidence" value="ECO:0007669"/>
    <property type="project" value="UniProtKB-ARBA"/>
</dbReference>
<dbReference type="InterPro" id="IPR045324">
    <property type="entry name" value="Small_multidrug_res"/>
</dbReference>
<evidence type="ECO:0000256" key="5">
    <source>
        <dbReference type="ARBA" id="ARBA00022989"/>
    </source>
</evidence>
<dbReference type="GO" id="GO:0005886">
    <property type="term" value="C:plasma membrane"/>
    <property type="evidence" value="ECO:0007669"/>
    <property type="project" value="UniProtKB-SubCell"/>
</dbReference>
<accession>A0A087M550</accession>
<dbReference type="PANTHER" id="PTHR30561">
    <property type="entry name" value="SMR FAMILY PROTON-DEPENDENT DRUG EFFLUX TRANSPORTER SUGE"/>
    <property type="match status" value="1"/>
</dbReference>
<dbReference type="Pfam" id="PF00893">
    <property type="entry name" value="Multi_Drug_Res"/>
    <property type="match status" value="1"/>
</dbReference>
<evidence type="ECO:0000256" key="6">
    <source>
        <dbReference type="ARBA" id="ARBA00023136"/>
    </source>
</evidence>
<keyword evidence="11" id="KW-1185">Reference proteome</keyword>
<keyword evidence="2" id="KW-0813">Transport</keyword>
<dbReference type="PANTHER" id="PTHR30561:SF1">
    <property type="entry name" value="MULTIDRUG TRANSPORTER EMRE"/>
    <property type="match status" value="1"/>
</dbReference>
<evidence type="ECO:0000256" key="1">
    <source>
        <dbReference type="ARBA" id="ARBA00004651"/>
    </source>
</evidence>
<organism evidence="10 11">
    <name type="scientific">Devosia riboflavina</name>
    <dbReference type="NCBI Taxonomy" id="46914"/>
    <lineage>
        <taxon>Bacteria</taxon>
        <taxon>Pseudomonadati</taxon>
        <taxon>Pseudomonadota</taxon>
        <taxon>Alphaproteobacteria</taxon>
        <taxon>Hyphomicrobiales</taxon>
        <taxon>Devosiaceae</taxon>
        <taxon>Devosia</taxon>
    </lineage>
</organism>
<comment type="similarity">
    <text evidence="7 8">Belongs to the drug/metabolite transporter (DMT) superfamily. Small multidrug resistance (SMR) (TC 2.A.7.1) family.</text>
</comment>
<keyword evidence="5 9" id="KW-1133">Transmembrane helix</keyword>
<name>A0A087M550_9HYPH</name>
<feature type="transmembrane region" description="Helical" evidence="9">
    <location>
        <begin position="27"/>
        <end position="48"/>
    </location>
</feature>
<dbReference type="AlphaFoldDB" id="A0A087M550"/>
<dbReference type="FunFam" id="1.10.3730.20:FF:000001">
    <property type="entry name" value="Quaternary ammonium compound resistance transporter SugE"/>
    <property type="match status" value="1"/>
</dbReference>
<dbReference type="InterPro" id="IPR037185">
    <property type="entry name" value="EmrE-like"/>
</dbReference>
<dbReference type="Proteomes" id="UP000028981">
    <property type="component" value="Unassembled WGS sequence"/>
</dbReference>
<evidence type="ECO:0008006" key="12">
    <source>
        <dbReference type="Google" id="ProtNLM"/>
    </source>
</evidence>
<evidence type="ECO:0000256" key="8">
    <source>
        <dbReference type="RuleBase" id="RU003942"/>
    </source>
</evidence>
<proteinExistence type="inferred from homology"/>
<comment type="caution">
    <text evidence="10">The sequence shown here is derived from an EMBL/GenBank/DDBJ whole genome shotgun (WGS) entry which is preliminary data.</text>
</comment>
<dbReference type="Gene3D" id="1.10.3730.20">
    <property type="match status" value="1"/>
</dbReference>
<dbReference type="OrthoDB" id="9808638at2"/>
<reference evidence="10 11" key="1">
    <citation type="submission" date="2014-08" db="EMBL/GenBank/DDBJ databases">
        <authorList>
            <person name="Hassan Y.I."/>
            <person name="Lepp D."/>
            <person name="Zhou T."/>
        </authorList>
    </citation>
    <scope>NUCLEOTIDE SEQUENCE [LARGE SCALE GENOMIC DNA]</scope>
    <source>
        <strain evidence="10 11">IFO13584</strain>
    </source>
</reference>
<feature type="transmembrane region" description="Helical" evidence="9">
    <location>
        <begin position="60"/>
        <end position="79"/>
    </location>
</feature>
<comment type="subcellular location">
    <subcellularLocation>
        <location evidence="1 8">Cell membrane</location>
        <topology evidence="1 8">Multi-pass membrane protein</topology>
    </subcellularLocation>
</comment>
<dbReference type="EMBL" id="JQGC01000004">
    <property type="protein sequence ID" value="KFL32003.1"/>
    <property type="molecule type" value="Genomic_DNA"/>
</dbReference>
<dbReference type="RefSeq" id="WP_035080562.1">
    <property type="nucleotide sequence ID" value="NZ_JQGC01000004.1"/>
</dbReference>
<dbReference type="GO" id="GO:0015220">
    <property type="term" value="F:choline transmembrane transporter activity"/>
    <property type="evidence" value="ECO:0007669"/>
    <property type="project" value="TreeGrafter"/>
</dbReference>
<feature type="transmembrane region" description="Helical" evidence="9">
    <location>
        <begin position="85"/>
        <end position="104"/>
    </location>
</feature>
<keyword evidence="3" id="KW-1003">Cell membrane</keyword>
<evidence type="ECO:0000256" key="4">
    <source>
        <dbReference type="ARBA" id="ARBA00022692"/>
    </source>
</evidence>
<dbReference type="STRING" id="46914.JP75_06320"/>
<gene>
    <name evidence="10" type="ORF">JP75_06320</name>
</gene>
<protein>
    <recommendedName>
        <fullName evidence="12">Multidrug transporter</fullName>
    </recommendedName>
</protein>
<evidence type="ECO:0000256" key="9">
    <source>
        <dbReference type="SAM" id="Phobius"/>
    </source>
</evidence>
<evidence type="ECO:0000313" key="10">
    <source>
        <dbReference type="EMBL" id="KFL32003.1"/>
    </source>
</evidence>
<sequence length="110" mass="11428">MNGAAYLAIAIVGEVIATSFLRASAGFTQLVPSIVVVVGYCVTFYFFSLALQTIPVGIGYAIWSGVGIILVSIIAFFAYGQTLDLPALIGIGLILAGVLVINLFSQSSAH</sequence>
<dbReference type="GO" id="GO:0015199">
    <property type="term" value="F:amino-acid betaine transmembrane transporter activity"/>
    <property type="evidence" value="ECO:0007669"/>
    <property type="project" value="TreeGrafter"/>
</dbReference>
<evidence type="ECO:0000313" key="11">
    <source>
        <dbReference type="Proteomes" id="UP000028981"/>
    </source>
</evidence>
<dbReference type="InterPro" id="IPR000390">
    <property type="entry name" value="Small_drug/metabolite_transptr"/>
</dbReference>
<evidence type="ECO:0000256" key="3">
    <source>
        <dbReference type="ARBA" id="ARBA00022475"/>
    </source>
</evidence>
<dbReference type="GO" id="GO:0031460">
    <property type="term" value="P:glycine betaine transport"/>
    <property type="evidence" value="ECO:0007669"/>
    <property type="project" value="TreeGrafter"/>
</dbReference>
<keyword evidence="6 9" id="KW-0472">Membrane</keyword>